<dbReference type="AlphaFoldDB" id="A0A6J1BJS5"/>
<sequence>MDMNRNMDLGYEYEGIDEDDVFYADIRRRILLLTADDDEDCQETKSFHPVCYGKPGSNRAVGNLSSSLQYGGYFSSWESENTDSVPTWLANLWRNANGTGVFIPHIVKSRRRHRPALVLKMDCSAMTNIDLVTYRKDEQERTVQASRDQTIMNKQNRYAGSTGSELYNLVLQN</sequence>
<dbReference type="OrthoDB" id="1649181at2759"/>
<protein>
    <submittedName>
        <fullName evidence="2">Uncharacterized protein LOC110428252 isoform X1</fullName>
    </submittedName>
</protein>
<evidence type="ECO:0000313" key="1">
    <source>
        <dbReference type="Proteomes" id="UP000504621"/>
    </source>
</evidence>
<dbReference type="Proteomes" id="UP000504621">
    <property type="component" value="Unplaced"/>
</dbReference>
<dbReference type="RefSeq" id="XP_021299706.1">
    <property type="nucleotide sequence ID" value="XM_021444031.1"/>
</dbReference>
<accession>A0A6J1BJS5</accession>
<dbReference type="GeneID" id="110428252"/>
<dbReference type="PANTHER" id="PTHR34956">
    <property type="entry name" value="OS05G0397300 PROTEIN"/>
    <property type="match status" value="1"/>
</dbReference>
<gene>
    <name evidence="2" type="primary">LOC110428252</name>
</gene>
<proteinExistence type="predicted"/>
<organism evidence="1 2">
    <name type="scientific">Herrania umbratica</name>
    <dbReference type="NCBI Taxonomy" id="108875"/>
    <lineage>
        <taxon>Eukaryota</taxon>
        <taxon>Viridiplantae</taxon>
        <taxon>Streptophyta</taxon>
        <taxon>Embryophyta</taxon>
        <taxon>Tracheophyta</taxon>
        <taxon>Spermatophyta</taxon>
        <taxon>Magnoliopsida</taxon>
        <taxon>eudicotyledons</taxon>
        <taxon>Gunneridae</taxon>
        <taxon>Pentapetalae</taxon>
        <taxon>rosids</taxon>
        <taxon>malvids</taxon>
        <taxon>Malvales</taxon>
        <taxon>Malvaceae</taxon>
        <taxon>Byttnerioideae</taxon>
        <taxon>Herrania</taxon>
    </lineage>
</organism>
<name>A0A6J1BJS5_9ROSI</name>
<dbReference type="PANTHER" id="PTHR34956:SF1">
    <property type="entry name" value="DUF4005 DOMAIN-CONTAINING PROTEIN"/>
    <property type="match status" value="1"/>
</dbReference>
<reference evidence="2" key="1">
    <citation type="submission" date="2025-08" db="UniProtKB">
        <authorList>
            <consortium name="RefSeq"/>
        </authorList>
    </citation>
    <scope>IDENTIFICATION</scope>
    <source>
        <tissue evidence="2">Leaf</tissue>
    </source>
</reference>
<keyword evidence="1" id="KW-1185">Reference proteome</keyword>
<evidence type="ECO:0000313" key="2">
    <source>
        <dbReference type="RefSeq" id="XP_021299706.1"/>
    </source>
</evidence>